<evidence type="ECO:0000256" key="18">
    <source>
        <dbReference type="ARBA" id="ARBA00024631"/>
    </source>
</evidence>
<reference evidence="20" key="2">
    <citation type="submission" date="2025-08" db="UniProtKB">
        <authorList>
            <consortium name="Ensembl"/>
        </authorList>
    </citation>
    <scope>IDENTIFICATION</scope>
</reference>
<keyword evidence="7 19" id="KW-0812">Transmembrane</keyword>
<evidence type="ECO:0000256" key="4">
    <source>
        <dbReference type="ARBA" id="ARBA00022475"/>
    </source>
</evidence>
<evidence type="ECO:0000256" key="6">
    <source>
        <dbReference type="ARBA" id="ARBA00022588"/>
    </source>
</evidence>
<evidence type="ECO:0000256" key="19">
    <source>
        <dbReference type="SAM" id="Phobius"/>
    </source>
</evidence>
<comment type="similarity">
    <text evidence="2">Belongs to the TDE1 family.</text>
</comment>
<keyword evidence="5" id="KW-0444">Lipid biosynthesis</keyword>
<reference evidence="20" key="3">
    <citation type="submission" date="2025-09" db="UniProtKB">
        <authorList>
            <consortium name="Ensembl"/>
        </authorList>
    </citation>
    <scope>IDENTIFICATION</scope>
</reference>
<evidence type="ECO:0000256" key="1">
    <source>
        <dbReference type="ARBA" id="ARBA00004651"/>
    </source>
</evidence>
<keyword evidence="9 19" id="KW-1133">Transmembrane helix</keyword>
<keyword evidence="13" id="KW-0325">Glycoprotein</keyword>
<evidence type="ECO:0000313" key="21">
    <source>
        <dbReference type="Proteomes" id="UP000694620"/>
    </source>
</evidence>
<keyword evidence="10" id="KW-0443">Lipid metabolism</keyword>
<dbReference type="PANTHER" id="PTHR10383:SF16">
    <property type="entry name" value="SERINE INCORPORATOR 5"/>
    <property type="match status" value="1"/>
</dbReference>
<proteinExistence type="inferred from homology"/>
<dbReference type="GO" id="GO:0045087">
    <property type="term" value="P:innate immune response"/>
    <property type="evidence" value="ECO:0007669"/>
    <property type="project" value="UniProtKB-KW"/>
</dbReference>
<dbReference type="PANTHER" id="PTHR10383">
    <property type="entry name" value="SERINE INCORPORATOR"/>
    <property type="match status" value="1"/>
</dbReference>
<evidence type="ECO:0000313" key="20">
    <source>
        <dbReference type="Ensembl" id="ENSECRP00000009101.1"/>
    </source>
</evidence>
<evidence type="ECO:0000256" key="17">
    <source>
        <dbReference type="ARBA" id="ARBA00024615"/>
    </source>
</evidence>
<keyword evidence="6" id="KW-0399">Innate immunity</keyword>
<evidence type="ECO:0000256" key="15">
    <source>
        <dbReference type="ARBA" id="ARBA00023264"/>
    </source>
</evidence>
<protein>
    <recommendedName>
        <fullName evidence="3">Serine incorporator 5</fullName>
    </recommendedName>
</protein>
<comment type="catalytic activity">
    <reaction evidence="17">
        <text>a 1,2-diacyl-sn-glycero-3-phosphoethanolamine(in) = a 1,2-diacyl-sn-glycero-3-phosphoethanolamine(out)</text>
        <dbReference type="Rhea" id="RHEA:38895"/>
        <dbReference type="ChEBI" id="CHEBI:64612"/>
    </reaction>
</comment>
<organism evidence="20 21">
    <name type="scientific">Erpetoichthys calabaricus</name>
    <name type="common">Rope fish</name>
    <name type="synonym">Calamoichthys calabaricus</name>
    <dbReference type="NCBI Taxonomy" id="27687"/>
    <lineage>
        <taxon>Eukaryota</taxon>
        <taxon>Metazoa</taxon>
        <taxon>Chordata</taxon>
        <taxon>Craniata</taxon>
        <taxon>Vertebrata</taxon>
        <taxon>Euteleostomi</taxon>
        <taxon>Actinopterygii</taxon>
        <taxon>Polypteriformes</taxon>
        <taxon>Polypteridae</taxon>
        <taxon>Erpetoichthys</taxon>
    </lineage>
</organism>
<feature type="transmembrane region" description="Helical" evidence="19">
    <location>
        <begin position="12"/>
        <end position="29"/>
    </location>
</feature>
<dbReference type="GO" id="GO:0051607">
    <property type="term" value="P:defense response to virus"/>
    <property type="evidence" value="ECO:0007669"/>
    <property type="project" value="UniProtKB-KW"/>
</dbReference>
<dbReference type="InterPro" id="IPR005016">
    <property type="entry name" value="TDE1/TMS"/>
</dbReference>
<evidence type="ECO:0000256" key="14">
    <source>
        <dbReference type="ARBA" id="ARBA00023209"/>
    </source>
</evidence>
<dbReference type="Pfam" id="PF03348">
    <property type="entry name" value="Serinc"/>
    <property type="match status" value="1"/>
</dbReference>
<dbReference type="GeneTree" id="ENSGT01030000234623"/>
<keyword evidence="4" id="KW-1003">Cell membrane</keyword>
<evidence type="ECO:0000256" key="11">
    <source>
        <dbReference type="ARBA" id="ARBA00023118"/>
    </source>
</evidence>
<name>A0A8C4X6H4_ERPCA</name>
<dbReference type="Ensembl" id="ENSECRT00000009249.1">
    <property type="protein sequence ID" value="ENSECRP00000009101.1"/>
    <property type="gene ID" value="ENSECRG00000006108.1"/>
</dbReference>
<evidence type="ECO:0000256" key="7">
    <source>
        <dbReference type="ARBA" id="ARBA00022692"/>
    </source>
</evidence>
<keyword evidence="12 19" id="KW-0472">Membrane</keyword>
<evidence type="ECO:0000256" key="10">
    <source>
        <dbReference type="ARBA" id="ARBA00023098"/>
    </source>
</evidence>
<evidence type="ECO:0000256" key="16">
    <source>
        <dbReference type="ARBA" id="ARBA00024479"/>
    </source>
</evidence>
<evidence type="ECO:0000256" key="5">
    <source>
        <dbReference type="ARBA" id="ARBA00022516"/>
    </source>
</evidence>
<comment type="subcellular location">
    <subcellularLocation>
        <location evidence="1">Cell membrane</location>
        <topology evidence="1">Multi-pass membrane protein</topology>
    </subcellularLocation>
</comment>
<keyword evidence="21" id="KW-1185">Reference proteome</keyword>
<comment type="catalytic activity">
    <reaction evidence="18">
        <text>a 1,2-diacyl-sn-glycero-3-phosphocholine(in) = a 1,2-diacyl-sn-glycero-3-phosphocholine(out)</text>
        <dbReference type="Rhea" id="RHEA:38571"/>
        <dbReference type="ChEBI" id="CHEBI:57643"/>
    </reaction>
</comment>
<keyword evidence="8" id="KW-0391">Immunity</keyword>
<evidence type="ECO:0000256" key="12">
    <source>
        <dbReference type="ARBA" id="ARBA00023136"/>
    </source>
</evidence>
<evidence type="ECO:0000256" key="2">
    <source>
        <dbReference type="ARBA" id="ARBA00006665"/>
    </source>
</evidence>
<sequence length="148" mass="16692">PTAKQSTGTRVMYSLYFLFITIISLIMNSKRINAYLEKQEFYFQACKEVEKTHVKCVDLNGKFAVYKICSGMACFFFTFSILTFKIKNSCECRALLHNGNTNCASTGPAFQCLILLQCLLSSHFFNVAILVSTLCVCPPRTAFKFATL</sequence>
<keyword evidence="14" id="KW-0594">Phospholipid biosynthesis</keyword>
<dbReference type="GO" id="GO:0008654">
    <property type="term" value="P:phospholipid biosynthetic process"/>
    <property type="evidence" value="ECO:0007669"/>
    <property type="project" value="UniProtKB-KW"/>
</dbReference>
<keyword evidence="11" id="KW-0051">Antiviral defense</keyword>
<comment type="catalytic activity">
    <reaction evidence="16">
        <text>a 1,2-diacyl-sn-glycero-3-phospho-L-serine(in) = a 1,2-diacyl-sn-glycero-3-phospho-L-serine(out)</text>
        <dbReference type="Rhea" id="RHEA:38663"/>
        <dbReference type="ChEBI" id="CHEBI:57262"/>
    </reaction>
</comment>
<dbReference type="AlphaFoldDB" id="A0A8C4X6H4"/>
<evidence type="ECO:0000256" key="8">
    <source>
        <dbReference type="ARBA" id="ARBA00022859"/>
    </source>
</evidence>
<dbReference type="Proteomes" id="UP000694620">
    <property type="component" value="Chromosome 7"/>
</dbReference>
<feature type="transmembrane region" description="Helical" evidence="19">
    <location>
        <begin position="64"/>
        <end position="84"/>
    </location>
</feature>
<reference evidence="20" key="1">
    <citation type="submission" date="2021-06" db="EMBL/GenBank/DDBJ databases">
        <authorList>
            <consortium name="Wellcome Sanger Institute Data Sharing"/>
        </authorList>
    </citation>
    <scope>NUCLEOTIDE SEQUENCE [LARGE SCALE GENOMIC DNA]</scope>
</reference>
<evidence type="ECO:0000256" key="3">
    <source>
        <dbReference type="ARBA" id="ARBA00021252"/>
    </source>
</evidence>
<accession>A0A8C4X6H4</accession>
<evidence type="ECO:0000256" key="13">
    <source>
        <dbReference type="ARBA" id="ARBA00023180"/>
    </source>
</evidence>
<evidence type="ECO:0000256" key="9">
    <source>
        <dbReference type="ARBA" id="ARBA00022989"/>
    </source>
</evidence>
<dbReference type="GO" id="GO:0005886">
    <property type="term" value="C:plasma membrane"/>
    <property type="evidence" value="ECO:0007669"/>
    <property type="project" value="UniProtKB-SubCell"/>
</dbReference>
<keyword evidence="15" id="KW-1208">Phospholipid metabolism</keyword>